<name>A0AAE0QHB0_9TELE</name>
<keyword evidence="1" id="KW-0812">Transmembrane</keyword>
<accession>A0AAE0QHB0</accession>
<evidence type="ECO:0000256" key="1">
    <source>
        <dbReference type="SAM" id="Phobius"/>
    </source>
</evidence>
<dbReference type="Proteomes" id="UP001274896">
    <property type="component" value="Unassembled WGS sequence"/>
</dbReference>
<evidence type="ECO:0000313" key="3">
    <source>
        <dbReference type="Proteomes" id="UP001274896"/>
    </source>
</evidence>
<dbReference type="EMBL" id="JAUCMX010000016">
    <property type="protein sequence ID" value="KAK3520121.1"/>
    <property type="molecule type" value="Genomic_DNA"/>
</dbReference>
<organism evidence="2 3">
    <name type="scientific">Hemibagrus guttatus</name>
    <dbReference type="NCBI Taxonomy" id="175788"/>
    <lineage>
        <taxon>Eukaryota</taxon>
        <taxon>Metazoa</taxon>
        <taxon>Chordata</taxon>
        <taxon>Craniata</taxon>
        <taxon>Vertebrata</taxon>
        <taxon>Euteleostomi</taxon>
        <taxon>Actinopterygii</taxon>
        <taxon>Neopterygii</taxon>
        <taxon>Teleostei</taxon>
        <taxon>Ostariophysi</taxon>
        <taxon>Siluriformes</taxon>
        <taxon>Bagridae</taxon>
        <taxon>Hemibagrus</taxon>
    </lineage>
</organism>
<evidence type="ECO:0000313" key="2">
    <source>
        <dbReference type="EMBL" id="KAK3520121.1"/>
    </source>
</evidence>
<gene>
    <name evidence="2" type="ORF">QTP70_014379</name>
</gene>
<feature type="non-terminal residue" evidence="2">
    <location>
        <position position="154"/>
    </location>
</feature>
<reference evidence="2" key="1">
    <citation type="submission" date="2023-06" db="EMBL/GenBank/DDBJ databases">
        <title>Male Hemibagrus guttatus genome.</title>
        <authorList>
            <person name="Bian C."/>
        </authorList>
    </citation>
    <scope>NUCLEOTIDE SEQUENCE</scope>
    <source>
        <strain evidence="2">Male_cb2023</strain>
        <tissue evidence="2">Muscle</tissue>
    </source>
</reference>
<comment type="caution">
    <text evidence="2">The sequence shown here is derived from an EMBL/GenBank/DDBJ whole genome shotgun (WGS) entry which is preliminary data.</text>
</comment>
<proteinExistence type="predicted"/>
<feature type="transmembrane region" description="Helical" evidence="1">
    <location>
        <begin position="30"/>
        <end position="56"/>
    </location>
</feature>
<keyword evidence="3" id="KW-1185">Reference proteome</keyword>
<dbReference type="AlphaFoldDB" id="A0AAE0QHB0"/>
<keyword evidence="1" id="KW-0472">Membrane</keyword>
<keyword evidence="1" id="KW-1133">Transmembrane helix</keyword>
<protein>
    <submittedName>
        <fullName evidence="2">Uncharacterized protein</fullName>
    </submittedName>
</protein>
<sequence length="154" mass="17251">RDHLIAPSPSGDLLKDTDHLFSKMDTQLPMIFRVFQIMIPTFAVIILCTGLCKCYLHSLRRSRERRQLAEASARAQEPPSSVYIIPCSQSEEQQSRRPCYSLAQEYAPPPPYSELVVKPDYPHGPPPSYTESVGLAFISSNPDRVVPSTPVPPQ</sequence>